<keyword evidence="1" id="KW-0808">Transferase</keyword>
<comment type="caution">
    <text evidence="1">The sequence shown here is derived from an EMBL/GenBank/DDBJ whole genome shotgun (WGS) entry which is preliminary data.</text>
</comment>
<name>A0ACC5R2F2_9HYPH</name>
<dbReference type="Proteomes" id="UP000616151">
    <property type="component" value="Unassembled WGS sequence"/>
</dbReference>
<accession>A0ACC5R2F2</accession>
<protein>
    <submittedName>
        <fullName evidence="1">Nucleoside diphosphate kinase regulator</fullName>
    </submittedName>
</protein>
<keyword evidence="1" id="KW-0418">Kinase</keyword>
<evidence type="ECO:0000313" key="2">
    <source>
        <dbReference type="Proteomes" id="UP000616151"/>
    </source>
</evidence>
<evidence type="ECO:0000313" key="1">
    <source>
        <dbReference type="EMBL" id="MBK1866814.1"/>
    </source>
</evidence>
<organism evidence="1 2">
    <name type="scientific">Taklimakanibacter albus</name>
    <dbReference type="NCBI Taxonomy" id="2800327"/>
    <lineage>
        <taxon>Bacteria</taxon>
        <taxon>Pseudomonadati</taxon>
        <taxon>Pseudomonadota</taxon>
        <taxon>Alphaproteobacteria</taxon>
        <taxon>Hyphomicrobiales</taxon>
        <taxon>Aestuariivirgaceae</taxon>
        <taxon>Taklimakanibacter</taxon>
    </lineage>
</organism>
<keyword evidence="2" id="KW-1185">Reference proteome</keyword>
<sequence length="136" mass="14634">MTDITTARQKPEISISTSDHARLSMLADAIAERDAALADDLAGELERARVVADDKIAQGVIRMGSRLRFKDEKGLERTVSLVFPPEADIAKGKMSILTPVGTALIGLSPGQSILWTARNGQRHELTVLEVDAPESA</sequence>
<proteinExistence type="predicted"/>
<gene>
    <name evidence="1" type="primary">rnk</name>
    <name evidence="1" type="ORF">JHL16_10655</name>
</gene>
<dbReference type="EMBL" id="JAENHL010000006">
    <property type="protein sequence ID" value="MBK1866814.1"/>
    <property type="molecule type" value="Genomic_DNA"/>
</dbReference>
<reference evidence="1" key="1">
    <citation type="submission" date="2021-01" db="EMBL/GenBank/DDBJ databases">
        <authorList>
            <person name="Sun Q."/>
        </authorList>
    </citation>
    <scope>NUCLEOTIDE SEQUENCE</scope>
    <source>
        <strain evidence="1">YIM B02566</strain>
    </source>
</reference>